<sequence>MNIEFESLKLLPKMFELIQKLNSNLENSFTKRWLSVRELAEYLSYSNDRIYKLKDEYFIEGIHFFKKSGKILFDRVAIDSWMVEKESNETVQSQRQIVDNVLSSIN</sequence>
<proteinExistence type="predicted"/>
<evidence type="ECO:0000313" key="2">
    <source>
        <dbReference type="Proteomes" id="UP000593994"/>
    </source>
</evidence>
<dbReference type="RefSeq" id="WP_194368522.1">
    <property type="nucleotide sequence ID" value="NZ_CP054492.1"/>
</dbReference>
<protein>
    <submittedName>
        <fullName evidence="1">Helix-turn-helix domain-containing protein</fullName>
    </submittedName>
</protein>
<accession>A0A7S7LTS6</accession>
<dbReference type="KEGG" id="sbal:HUE88_09710"/>
<dbReference type="Proteomes" id="UP000593994">
    <property type="component" value="Chromosome"/>
</dbReference>
<name>A0A7S7LTS6_9BACT</name>
<dbReference type="EMBL" id="CP054492">
    <property type="protein sequence ID" value="QOY51392.1"/>
    <property type="molecule type" value="Genomic_DNA"/>
</dbReference>
<gene>
    <name evidence="1" type="ORF">HUE88_09710</name>
</gene>
<keyword evidence="2" id="KW-1185">Reference proteome</keyword>
<evidence type="ECO:0000313" key="1">
    <source>
        <dbReference type="EMBL" id="QOY51392.1"/>
    </source>
</evidence>
<dbReference type="AlphaFoldDB" id="A0A7S7LTS6"/>
<organism evidence="1 2">
    <name type="scientific">Candidatus Sulfurimonas baltica</name>
    <dbReference type="NCBI Taxonomy" id="2740404"/>
    <lineage>
        <taxon>Bacteria</taxon>
        <taxon>Pseudomonadati</taxon>
        <taxon>Campylobacterota</taxon>
        <taxon>Epsilonproteobacteria</taxon>
        <taxon>Campylobacterales</taxon>
        <taxon>Sulfurimonadaceae</taxon>
        <taxon>Sulfurimonas</taxon>
    </lineage>
</organism>
<reference evidence="1 2" key="1">
    <citation type="submission" date="2020-05" db="EMBL/GenBank/DDBJ databases">
        <title>Sulfurimonas marisnigri, sp. nov., and Sulfurimonas baltica, sp. nov., manganese oxide reducing chemolithoautotrophs of the class Epsilonproteobacteria isolated from the pelagic redoxclines of the Black and Baltic Seas and emended description of the genus Sulfurimonas.</title>
        <authorList>
            <person name="Henkel J.V."/>
            <person name="Laudan C."/>
            <person name="Werner J."/>
            <person name="Neu T."/>
            <person name="Plewe S."/>
            <person name="Sproer C."/>
            <person name="Bunk B."/>
            <person name="Schulz-Vogt H.N."/>
        </authorList>
    </citation>
    <scope>NUCLEOTIDE SEQUENCE [LARGE SCALE GENOMIC DNA]</scope>
    <source>
        <strain evidence="1 2">GD2</strain>
    </source>
</reference>